<evidence type="ECO:0000313" key="2">
    <source>
        <dbReference type="Proteomes" id="UP001501556"/>
    </source>
</evidence>
<gene>
    <name evidence="1" type="ORF">GCM10022407_34700</name>
</gene>
<organism evidence="1 2">
    <name type="scientific">Hymenobacter antarcticus</name>
    <dbReference type="NCBI Taxonomy" id="486270"/>
    <lineage>
        <taxon>Bacteria</taxon>
        <taxon>Pseudomonadati</taxon>
        <taxon>Bacteroidota</taxon>
        <taxon>Cytophagia</taxon>
        <taxon>Cytophagales</taxon>
        <taxon>Hymenobacteraceae</taxon>
        <taxon>Hymenobacter</taxon>
    </lineage>
</organism>
<reference evidence="2" key="1">
    <citation type="journal article" date="2019" name="Int. J. Syst. Evol. Microbiol.">
        <title>The Global Catalogue of Microorganisms (GCM) 10K type strain sequencing project: providing services to taxonomists for standard genome sequencing and annotation.</title>
        <authorList>
            <consortium name="The Broad Institute Genomics Platform"/>
            <consortium name="The Broad Institute Genome Sequencing Center for Infectious Disease"/>
            <person name="Wu L."/>
            <person name="Ma J."/>
        </authorList>
    </citation>
    <scope>NUCLEOTIDE SEQUENCE [LARGE SCALE GENOMIC DNA]</scope>
    <source>
        <strain evidence="2">JCM 17217</strain>
    </source>
</reference>
<sequence length="150" mass="17836">MITPTELQIEQRDGSIEKFSIAHANEYLQQYRDEFPPGEHEYRVYKRKPITGFSIVVQEKENALFITHVSCDSLDCKRKNIVVEALRFISDQHRVPIFSSLKEGYYDNNELDRLVPDTMGKRWEKMLESYPDRVKFWEDLGRYVFLPKQA</sequence>
<protein>
    <submittedName>
        <fullName evidence="1">Uncharacterized protein</fullName>
    </submittedName>
</protein>
<accession>A0ABP7QRI3</accession>
<name>A0ABP7QRI3_9BACT</name>
<proteinExistence type="predicted"/>
<dbReference type="EMBL" id="BAABDI010000030">
    <property type="protein sequence ID" value="GAA3987006.1"/>
    <property type="molecule type" value="Genomic_DNA"/>
</dbReference>
<dbReference type="Proteomes" id="UP001501556">
    <property type="component" value="Unassembled WGS sequence"/>
</dbReference>
<comment type="caution">
    <text evidence="1">The sequence shown here is derived from an EMBL/GenBank/DDBJ whole genome shotgun (WGS) entry which is preliminary data.</text>
</comment>
<keyword evidence="2" id="KW-1185">Reference proteome</keyword>
<dbReference type="RefSeq" id="WP_345126351.1">
    <property type="nucleotide sequence ID" value="NZ_BAABDI010000030.1"/>
</dbReference>
<evidence type="ECO:0000313" key="1">
    <source>
        <dbReference type="EMBL" id="GAA3987006.1"/>
    </source>
</evidence>